<evidence type="ECO:0000256" key="1">
    <source>
        <dbReference type="ARBA" id="ARBA00004123"/>
    </source>
</evidence>
<feature type="region of interest" description="Disordered" evidence="11">
    <location>
        <begin position="479"/>
        <end position="523"/>
    </location>
</feature>
<keyword evidence="7 10" id="KW-0804">Transcription</keyword>
<feature type="region of interest" description="Disordered" evidence="11">
    <location>
        <begin position="627"/>
        <end position="648"/>
    </location>
</feature>
<dbReference type="InterPro" id="IPR051139">
    <property type="entry name" value="Mediator_complx_sub13"/>
</dbReference>
<organism evidence="14 15">
    <name type="scientific">Suillus plorans</name>
    <dbReference type="NCBI Taxonomy" id="116603"/>
    <lineage>
        <taxon>Eukaryota</taxon>
        <taxon>Fungi</taxon>
        <taxon>Dikarya</taxon>
        <taxon>Basidiomycota</taxon>
        <taxon>Agaricomycotina</taxon>
        <taxon>Agaricomycetes</taxon>
        <taxon>Agaricomycetidae</taxon>
        <taxon>Boletales</taxon>
        <taxon>Suillineae</taxon>
        <taxon>Suillaceae</taxon>
        <taxon>Suillus</taxon>
    </lineage>
</organism>
<evidence type="ECO:0000256" key="9">
    <source>
        <dbReference type="ARBA" id="ARBA00032008"/>
    </source>
</evidence>
<evidence type="ECO:0000256" key="4">
    <source>
        <dbReference type="ARBA" id="ARBA00022491"/>
    </source>
</evidence>
<name>A0A9P7AE88_9AGAM</name>
<dbReference type="InterPro" id="IPR009401">
    <property type="entry name" value="Med13_C"/>
</dbReference>
<dbReference type="RefSeq" id="XP_041154972.1">
    <property type="nucleotide sequence ID" value="XM_041299248.1"/>
</dbReference>
<accession>A0A9P7AE88</accession>
<feature type="domain" description="Mediator complex subunit Med13 C-terminal" evidence="12">
    <location>
        <begin position="1144"/>
        <end position="1434"/>
    </location>
</feature>
<keyword evidence="8 10" id="KW-0539">Nucleus</keyword>
<dbReference type="PANTHER" id="PTHR48249:SF3">
    <property type="entry name" value="MEDIATOR OF RNA POLYMERASE II TRANSCRIPTION SUBUNIT 13"/>
    <property type="match status" value="1"/>
</dbReference>
<feature type="compositionally biased region" description="Pro residues" evidence="11">
    <location>
        <begin position="354"/>
        <end position="363"/>
    </location>
</feature>
<reference evidence="14" key="1">
    <citation type="journal article" date="2020" name="New Phytol.">
        <title>Comparative genomics reveals dynamic genome evolution in host specialist ectomycorrhizal fungi.</title>
        <authorList>
            <person name="Lofgren L.A."/>
            <person name="Nguyen N.H."/>
            <person name="Vilgalys R."/>
            <person name="Ruytinx J."/>
            <person name="Liao H.L."/>
            <person name="Branco S."/>
            <person name="Kuo A."/>
            <person name="LaButti K."/>
            <person name="Lipzen A."/>
            <person name="Andreopoulos W."/>
            <person name="Pangilinan J."/>
            <person name="Riley R."/>
            <person name="Hundley H."/>
            <person name="Na H."/>
            <person name="Barry K."/>
            <person name="Grigoriev I.V."/>
            <person name="Stajich J.E."/>
            <person name="Kennedy P.G."/>
        </authorList>
    </citation>
    <scope>NUCLEOTIDE SEQUENCE</scope>
    <source>
        <strain evidence="14">S12</strain>
    </source>
</reference>
<feature type="region of interest" description="Disordered" evidence="11">
    <location>
        <begin position="767"/>
        <end position="801"/>
    </location>
</feature>
<feature type="compositionally biased region" description="Polar residues" evidence="11">
    <location>
        <begin position="697"/>
        <end position="710"/>
    </location>
</feature>
<proteinExistence type="inferred from homology"/>
<evidence type="ECO:0000256" key="3">
    <source>
        <dbReference type="ARBA" id="ARBA00019618"/>
    </source>
</evidence>
<evidence type="ECO:0000256" key="6">
    <source>
        <dbReference type="ARBA" id="ARBA00023159"/>
    </source>
</evidence>
<comment type="subcellular location">
    <subcellularLocation>
        <location evidence="1 10">Nucleus</location>
    </subcellularLocation>
</comment>
<evidence type="ECO:0000256" key="7">
    <source>
        <dbReference type="ARBA" id="ARBA00023163"/>
    </source>
</evidence>
<feature type="domain" description="Mediator complex subunit Med13 N-terminal" evidence="13">
    <location>
        <begin position="25"/>
        <end position="334"/>
    </location>
</feature>
<feature type="compositionally biased region" description="Acidic residues" evidence="11">
    <location>
        <begin position="770"/>
        <end position="788"/>
    </location>
</feature>
<sequence length="1447" mass="158507">MAHKPDTTAPLSSAFTQISATLTTLDKLLSSVLPLPANPCILYATYSLSGTAPHYDVLESARRQLVSRNQVSTFQDSILPYVHIDRDVSTFHAFIVASDEEVDSSLSVLKQLRFDDLIISETSSFTPHELYPCSLACADSRNPCTSCTDPPFISTARLLPRKPLRQIYARFIDAVRTRLIDSVVNASLTSALRFRNGFLLVSNAISNEWGADWDYHAQLRPLVHCHLDLHLASNRLEVHSLFRPLPHAPLPALLPLPPGTPLILLPTGVPAFLLANYSGPTASLAIQFTRSLAPHPLPRPKDPQYIIAWLAVQNKQGEDKGTPIIWPTALCLVSNSSSRKPLSHIPELPAQLQPSPPPPPPPSINVGTPRVDTPSTPLRVLTNHPLTRRPATASPSPLRALHALTLSHTTSLQNVASEIGSYVESVVRERDRERERIRREREAMASVSASPQVTPAAAIVSTVPTPAPDTNLPLHPPPPVPTEQPHIHPSVFYPSPVTAVDPPAPPGPPSGSEPPTPLPQTNLVPVPTSFDPFNTMDSTWSQPASDFMDYDMDPAGQRRLDVDFADYDTFTFTDDDFSFFDRPSRPSDSAPAPLALSPSIFGVADVGVSFTHAVGAQLSPDVPTFTPAPAPAFPSPTASHSAPSTPHVKVTHPLSQFTRTFDPIAFAPSHSLADAKYSSTGKFALPSPPDEEDRTSPLPTLRSQNHSTASAADLRARYSVATDPRISVVRQLIGVKRKSKSLDHGRARCRQFLLSSYDDSVVHEEIIPSLEDDEKSEAVSEDDADMDDERERSTTPPPSYLPLGPMLLHTQFHHALLLPLCQPLRPPGSAVAPMSLVLPPPVAAHTPVSPAASLEKINQEVAAAGAVLAREVVENSVWARAWGCRYTTEGEQVWPSDIQELADILKRVDVLDGPVELMTMFSSDGVPAGEKVHLQRLDPPMFSVGKSGCVVQVLPSALRFWEKLGLTPHGGKRDVVAFVFLEEGGLEKQHQAEAWLNKMSAEYSAKQLGSFTPGSSTMCSADGVMPLRLENLRKSIRSFLQCLESSNDLVFYIAIPDLAIGLSSPLLREIFSFVKQTQTKRSEAPILFQFVPEHLISSSESPSSENSEIDALCYATYRRMLKPVERSMSRRFSDKSETVAYFQEQPFVLARPSSTVHFAQTTPARSLDVMDRHTFLHVGYRFSACGKWLFAACVDQRGETYDLGTWLIQDEIETSAVVQVWNFALQFAKRANVEWRIVIAKLGSMTVSELEGWNVHLAAAVPLCNDLPPFHVSLLSVEQNLCWPILSHLNETSGLAASRRAPAKDSKSIYVDTAAPAYTIYPSTRIPLASRSCQEQVDLTFIPDNDGTTSDTSTILPISTSILIRSPSTRTASTQSSIYIHHLHALHTPGSSLSISDDTMRKDITLNFYELSVLAGAMLGFQEYPLLPFHLAALEAMHHSLRQEDIN</sequence>
<dbReference type="GO" id="GO:0016592">
    <property type="term" value="C:mediator complex"/>
    <property type="evidence" value="ECO:0007669"/>
    <property type="project" value="InterPro"/>
</dbReference>
<evidence type="ECO:0000256" key="11">
    <source>
        <dbReference type="SAM" id="MobiDB-lite"/>
    </source>
</evidence>
<evidence type="ECO:0000313" key="14">
    <source>
        <dbReference type="EMBL" id="KAG1787649.1"/>
    </source>
</evidence>
<dbReference type="EMBL" id="JABBWE010000076">
    <property type="protein sequence ID" value="KAG1787649.1"/>
    <property type="molecule type" value="Genomic_DNA"/>
</dbReference>
<feature type="compositionally biased region" description="Pro residues" evidence="11">
    <location>
        <begin position="502"/>
        <end position="518"/>
    </location>
</feature>
<keyword evidence="15" id="KW-1185">Reference proteome</keyword>
<comment type="similarity">
    <text evidence="2 10">Belongs to the Mediator complex subunit 13 family.</text>
</comment>
<comment type="subunit">
    <text evidence="10">Component of the SRB8-11 complex, which itself associates with the Mediator complex.</text>
</comment>
<feature type="compositionally biased region" description="Low complexity" evidence="11">
    <location>
        <begin position="483"/>
        <end position="501"/>
    </location>
</feature>
<evidence type="ECO:0000256" key="8">
    <source>
        <dbReference type="ARBA" id="ARBA00023242"/>
    </source>
</evidence>
<dbReference type="InterPro" id="IPR021643">
    <property type="entry name" value="Mediator_Med13_N"/>
</dbReference>
<evidence type="ECO:0000256" key="2">
    <source>
        <dbReference type="ARBA" id="ARBA00009354"/>
    </source>
</evidence>
<dbReference type="Pfam" id="PF06333">
    <property type="entry name" value="Med13_C"/>
    <property type="match status" value="1"/>
</dbReference>
<keyword evidence="4 10" id="KW-0678">Repressor</keyword>
<evidence type="ECO:0000259" key="13">
    <source>
        <dbReference type="Pfam" id="PF11597"/>
    </source>
</evidence>
<dbReference type="GO" id="GO:0045944">
    <property type="term" value="P:positive regulation of transcription by RNA polymerase II"/>
    <property type="evidence" value="ECO:0007669"/>
    <property type="project" value="TreeGrafter"/>
</dbReference>
<evidence type="ECO:0000256" key="10">
    <source>
        <dbReference type="RuleBase" id="RU364134"/>
    </source>
</evidence>
<dbReference type="Pfam" id="PF11597">
    <property type="entry name" value="Med13_N"/>
    <property type="match status" value="1"/>
</dbReference>
<comment type="caution">
    <text evidence="14">The sequence shown here is derived from an EMBL/GenBank/DDBJ whole genome shotgun (WGS) entry which is preliminary data.</text>
</comment>
<dbReference type="OrthoDB" id="103819at2759"/>
<protein>
    <recommendedName>
        <fullName evidence="3 10">Mediator of RNA polymerase II transcription subunit 13</fullName>
    </recommendedName>
    <alternativeName>
        <fullName evidence="9 10">Mediator complex subunit 13</fullName>
    </alternativeName>
</protein>
<comment type="function">
    <text evidence="10">Component of the SRB8-11 complex. The SRB8-11 complex is a regulatory module of the Mediator complex which is itself involved in regulation of basal and activated RNA polymerase II-dependent transcription. The SRB8-11 complex may be involved in the transcriptional repression of a subset of genes regulated by Mediator. It may inhibit the association of the Mediator complex with RNA polymerase II to form the holoenzyme complex.</text>
</comment>
<dbReference type="Proteomes" id="UP000719766">
    <property type="component" value="Unassembled WGS sequence"/>
</dbReference>
<dbReference type="GeneID" id="64593012"/>
<keyword evidence="5 10" id="KW-0805">Transcription regulation</keyword>
<feature type="region of interest" description="Disordered" evidence="11">
    <location>
        <begin position="347"/>
        <end position="381"/>
    </location>
</feature>
<gene>
    <name evidence="14" type="ORF">HD556DRAFT_1277223</name>
</gene>
<evidence type="ECO:0000313" key="15">
    <source>
        <dbReference type="Proteomes" id="UP000719766"/>
    </source>
</evidence>
<dbReference type="GO" id="GO:0003713">
    <property type="term" value="F:transcription coactivator activity"/>
    <property type="evidence" value="ECO:0007669"/>
    <property type="project" value="TreeGrafter"/>
</dbReference>
<evidence type="ECO:0000259" key="12">
    <source>
        <dbReference type="Pfam" id="PF06333"/>
    </source>
</evidence>
<evidence type="ECO:0000256" key="5">
    <source>
        <dbReference type="ARBA" id="ARBA00023015"/>
    </source>
</evidence>
<feature type="compositionally biased region" description="Low complexity" evidence="11">
    <location>
        <begin position="635"/>
        <end position="647"/>
    </location>
</feature>
<keyword evidence="6 10" id="KW-0010">Activator</keyword>
<feature type="region of interest" description="Disordered" evidence="11">
    <location>
        <begin position="679"/>
        <end position="710"/>
    </location>
</feature>
<dbReference type="PANTHER" id="PTHR48249">
    <property type="entry name" value="MEDIATOR OF RNA POLYMERASE II TRANSCRIPTION SUBUNIT 13"/>
    <property type="match status" value="1"/>
</dbReference>